<protein>
    <submittedName>
        <fullName evidence="1">Uncharacterized protein</fullName>
    </submittedName>
</protein>
<evidence type="ECO:0000313" key="2">
    <source>
        <dbReference type="Proteomes" id="UP000078200"/>
    </source>
</evidence>
<accession>A0A1A9US01</accession>
<organism evidence="1 2">
    <name type="scientific">Glossina austeni</name>
    <name type="common">Savannah tsetse fly</name>
    <dbReference type="NCBI Taxonomy" id="7395"/>
    <lineage>
        <taxon>Eukaryota</taxon>
        <taxon>Metazoa</taxon>
        <taxon>Ecdysozoa</taxon>
        <taxon>Arthropoda</taxon>
        <taxon>Hexapoda</taxon>
        <taxon>Insecta</taxon>
        <taxon>Pterygota</taxon>
        <taxon>Neoptera</taxon>
        <taxon>Endopterygota</taxon>
        <taxon>Diptera</taxon>
        <taxon>Brachycera</taxon>
        <taxon>Muscomorpha</taxon>
        <taxon>Hippoboscoidea</taxon>
        <taxon>Glossinidae</taxon>
        <taxon>Glossina</taxon>
    </lineage>
</organism>
<proteinExistence type="predicted"/>
<reference evidence="1" key="1">
    <citation type="submission" date="2020-05" db="UniProtKB">
        <authorList>
            <consortium name="EnsemblMetazoa"/>
        </authorList>
    </citation>
    <scope>IDENTIFICATION</scope>
    <source>
        <strain evidence="1">TTRI</strain>
    </source>
</reference>
<keyword evidence="2" id="KW-1185">Reference proteome</keyword>
<name>A0A1A9US01_GLOAU</name>
<dbReference type="Proteomes" id="UP000078200">
    <property type="component" value="Unassembled WGS sequence"/>
</dbReference>
<dbReference type="VEuPathDB" id="VectorBase:GAUT013432"/>
<evidence type="ECO:0000313" key="1">
    <source>
        <dbReference type="EnsemblMetazoa" id="GAUT013432-PA"/>
    </source>
</evidence>
<sequence>MYSSNSTTLTSSFLDGCIAVGFSLVTSSEKVLARSTQRRGLLSSNLTSLTICSCRGRLHALLK</sequence>
<dbReference type="EnsemblMetazoa" id="GAUT013432-RA">
    <property type="protein sequence ID" value="GAUT013432-PA"/>
    <property type="gene ID" value="GAUT013432"/>
</dbReference>
<dbReference type="AlphaFoldDB" id="A0A1A9US01"/>